<dbReference type="SUPFAM" id="SSF48371">
    <property type="entry name" value="ARM repeat"/>
    <property type="match status" value="3"/>
</dbReference>
<feature type="compositionally biased region" description="Basic and acidic residues" evidence="1">
    <location>
        <begin position="276"/>
        <end position="293"/>
    </location>
</feature>
<dbReference type="GO" id="GO:0005846">
    <property type="term" value="C:nuclear cap binding complex"/>
    <property type="evidence" value="ECO:0007669"/>
    <property type="project" value="InterPro"/>
</dbReference>
<feature type="region of interest" description="Disordered" evidence="1">
    <location>
        <begin position="429"/>
        <end position="456"/>
    </location>
</feature>
<dbReference type="PANTHER" id="PTHR12412">
    <property type="entry name" value="CAP BINDING PROTEIN"/>
    <property type="match status" value="1"/>
</dbReference>
<proteinExistence type="predicted"/>
<dbReference type="GO" id="GO:0003729">
    <property type="term" value="F:mRNA binding"/>
    <property type="evidence" value="ECO:0007669"/>
    <property type="project" value="TreeGrafter"/>
</dbReference>
<feature type="compositionally biased region" description="Basic and acidic residues" evidence="1">
    <location>
        <begin position="28"/>
        <end position="38"/>
    </location>
</feature>
<dbReference type="InterPro" id="IPR027159">
    <property type="entry name" value="CBP80"/>
</dbReference>
<dbReference type="GO" id="GO:0005634">
    <property type="term" value="C:nucleus"/>
    <property type="evidence" value="ECO:0007669"/>
    <property type="project" value="TreeGrafter"/>
</dbReference>
<reference evidence="4" key="1">
    <citation type="submission" date="2013-11" db="EMBL/GenBank/DDBJ databases">
        <title>Genome sequence of the fusiform rust pathogen reveals effectors for host alternation and coevolution with pine.</title>
        <authorList>
            <consortium name="DOE Joint Genome Institute"/>
            <person name="Smith K."/>
            <person name="Pendleton A."/>
            <person name="Kubisiak T."/>
            <person name="Anderson C."/>
            <person name="Salamov A."/>
            <person name="Aerts A."/>
            <person name="Riley R."/>
            <person name="Clum A."/>
            <person name="Lindquist E."/>
            <person name="Ence D."/>
            <person name="Campbell M."/>
            <person name="Kronenberg Z."/>
            <person name="Feau N."/>
            <person name="Dhillon B."/>
            <person name="Hamelin R."/>
            <person name="Burleigh J."/>
            <person name="Smith J."/>
            <person name="Yandell M."/>
            <person name="Nelson C."/>
            <person name="Grigoriev I."/>
            <person name="Davis J."/>
        </authorList>
    </citation>
    <scope>NUCLEOTIDE SEQUENCE</scope>
    <source>
        <strain evidence="4">G11</strain>
    </source>
</reference>
<keyword evidence="5" id="KW-1185">Reference proteome</keyword>
<dbReference type="Pfam" id="PF09088">
    <property type="entry name" value="MIF4G_like"/>
    <property type="match status" value="1"/>
</dbReference>
<feature type="compositionally biased region" description="Gly residues" evidence="1">
    <location>
        <begin position="439"/>
        <end position="450"/>
    </location>
</feature>
<dbReference type="InterPro" id="IPR015172">
    <property type="entry name" value="MIF4G-like_typ-1"/>
</dbReference>
<evidence type="ECO:0000256" key="1">
    <source>
        <dbReference type="SAM" id="MobiDB-lite"/>
    </source>
</evidence>
<dbReference type="AlphaFoldDB" id="A0A9P6NTP3"/>
<evidence type="ECO:0000313" key="4">
    <source>
        <dbReference type="EMBL" id="KAG0150049.1"/>
    </source>
</evidence>
<feature type="compositionally biased region" description="Polar residues" evidence="1">
    <location>
        <begin position="263"/>
        <end position="275"/>
    </location>
</feature>
<gene>
    <name evidence="4" type="ORF">CROQUDRAFT_652715</name>
</gene>
<dbReference type="GO" id="GO:0000184">
    <property type="term" value="P:nuclear-transcribed mRNA catabolic process, nonsense-mediated decay"/>
    <property type="evidence" value="ECO:0007669"/>
    <property type="project" value="TreeGrafter"/>
</dbReference>
<feature type="region of interest" description="Disordered" evidence="1">
    <location>
        <begin position="1"/>
        <end position="61"/>
    </location>
</feature>
<evidence type="ECO:0000313" key="5">
    <source>
        <dbReference type="Proteomes" id="UP000886653"/>
    </source>
</evidence>
<dbReference type="EMBL" id="MU167222">
    <property type="protein sequence ID" value="KAG0150049.1"/>
    <property type="molecule type" value="Genomic_DNA"/>
</dbReference>
<dbReference type="GO" id="GO:0006406">
    <property type="term" value="P:mRNA export from nucleus"/>
    <property type="evidence" value="ECO:0007669"/>
    <property type="project" value="InterPro"/>
</dbReference>
<name>A0A9P6NTP3_9BASI</name>
<feature type="region of interest" description="Disordered" evidence="1">
    <location>
        <begin position="234"/>
        <end position="253"/>
    </location>
</feature>
<dbReference type="Proteomes" id="UP000886653">
    <property type="component" value="Unassembled WGS sequence"/>
</dbReference>
<dbReference type="PANTHER" id="PTHR12412:SF2">
    <property type="entry name" value="NUCLEAR CAP-BINDING PROTEIN SUBUNIT 1"/>
    <property type="match status" value="1"/>
</dbReference>
<evidence type="ECO:0000259" key="3">
    <source>
        <dbReference type="Pfam" id="PF09090"/>
    </source>
</evidence>
<dbReference type="GO" id="GO:0000339">
    <property type="term" value="F:RNA cap binding"/>
    <property type="evidence" value="ECO:0007669"/>
    <property type="project" value="InterPro"/>
</dbReference>
<feature type="region of interest" description="Disordered" evidence="1">
    <location>
        <begin position="262"/>
        <end position="317"/>
    </location>
</feature>
<sequence>MSSNWNEFNQTPNSRKRNRENDNAPDSSYRRRYNDNQHHHQRGPPRRPPPGAQNGDNPDPFLLTIWRLGDSERFDFRREIPEAVHLIEQHFKHWPADVLTAFRIAAVELPHKLPHYALLIALLSTPSNSASISPDQTQQQPIGLQVIKELSRSFQQHIDKRRWRSTRLSVQLFAQLNLLQRPLVSDKSLLALLKAFVRVLSDDLTCSVSRADECLRVAAEGLLRSGLWVRYGTSSNGDESNGQGGKPSNPVDDQVVSMVEDQPITSKTEDQSVATKTEKGSTSKNEEATRPETESSTIDQSIEVINGSSEQPHKTTDTKIDHIVENQKPKIPAVTAEEAAELRKEVSELVSAIKAHHANRSLDRTLFNASEAQSHYVDPIDELVLALDRPSLSVFPVLDTAFEPFLESRLPNGVEYPDPLDLPVVLLPPDDDEEQTVTGTGGGGGGGGGQEVEKSKDRTGYLGVRVFVRLFIDETVPNRETADGVLLRTLVHDIIDLFEVNRKECARILLDLPRWVGRGTFKSKGSQAQEKEKIEGPSWILEHTLVETIVSSIFGMPTPPIRPPVYYTSLIAELCRLSPATVAPALGKAMRRLFGNLPDVLEPEGIRRFADWFAVHLSNFGFLWVWKDWVEVTEMEIDHPKRVLVARILELEIRLSYFDRIAGTVPESYTTSGVMPSQAPAPIYTYEFKDHPHHLACSDIVQLLKRKEPVSRLTEYLGKMAERLRKDEGLEEEEASTLERSLATQAILFVGSRSFSHFLNVLERYLELLKTLTTNRGQRLELLRTVKSFWSLNPEFELIVLDKLLEYRIVKPVELLSHVFNSSNRREINFWDGLSLALGKVRRRVDLANKRVSKIRREVEDQRDLVRAAAAAGNTDNEEVKEEVGGREKELAEGISELEGEKGEQVEVLKALVQAFAKELKRPEAETEGESKWMRWWVQGWTREFCRSYANEVVDHYEILVEALEEEHDGIVKGLLERTKEWVELVGRAAH</sequence>
<feature type="compositionally biased region" description="Polar residues" evidence="1">
    <location>
        <begin position="1"/>
        <end position="13"/>
    </location>
</feature>
<accession>A0A9P6NTP3</accession>
<dbReference type="OrthoDB" id="10252707at2759"/>
<feature type="domain" description="MIF4G-like type 1" evidence="2">
    <location>
        <begin position="477"/>
        <end position="667"/>
    </location>
</feature>
<dbReference type="InterPro" id="IPR015174">
    <property type="entry name" value="MIF4G-like_typ-2"/>
</dbReference>
<evidence type="ECO:0000259" key="2">
    <source>
        <dbReference type="Pfam" id="PF09088"/>
    </source>
</evidence>
<dbReference type="Pfam" id="PF09090">
    <property type="entry name" value="MIF4G_like_2"/>
    <property type="match status" value="1"/>
</dbReference>
<protein>
    <submittedName>
        <fullName evidence="4">Uncharacterized protein</fullName>
    </submittedName>
</protein>
<comment type="caution">
    <text evidence="4">The sequence shown here is derived from an EMBL/GenBank/DDBJ whole genome shotgun (WGS) entry which is preliminary data.</text>
</comment>
<organism evidence="4 5">
    <name type="scientific">Cronartium quercuum f. sp. fusiforme G11</name>
    <dbReference type="NCBI Taxonomy" id="708437"/>
    <lineage>
        <taxon>Eukaryota</taxon>
        <taxon>Fungi</taxon>
        <taxon>Dikarya</taxon>
        <taxon>Basidiomycota</taxon>
        <taxon>Pucciniomycotina</taxon>
        <taxon>Pucciniomycetes</taxon>
        <taxon>Pucciniales</taxon>
        <taxon>Coleosporiaceae</taxon>
        <taxon>Cronartium</taxon>
    </lineage>
</organism>
<dbReference type="Gene3D" id="1.25.40.180">
    <property type="match status" value="3"/>
</dbReference>
<dbReference type="InterPro" id="IPR016024">
    <property type="entry name" value="ARM-type_fold"/>
</dbReference>
<feature type="domain" description="MIF4G-like type 2" evidence="3">
    <location>
        <begin position="684"/>
        <end position="952"/>
    </location>
</feature>